<dbReference type="GO" id="GO:0016301">
    <property type="term" value="F:kinase activity"/>
    <property type="evidence" value="ECO:0007669"/>
    <property type="project" value="UniProtKB-UniRule"/>
</dbReference>
<evidence type="ECO:0000256" key="1">
    <source>
        <dbReference type="ARBA" id="ARBA00005078"/>
    </source>
</evidence>
<sequence>MDVSISDSGRPPTERAAEFRPVDFLRKGHSQSGDLYNAPGSALLILNQPIEDAETFDRIWQHTSYRLCADGGANRLHDMVAAKYTSKAPEYLPSIVHGDLDSLREDVRTYYSNRGVDISRDPDQYSSDFGKAMQKILRRFAETLAETPNVQQKVLIHGGLGGRVDQGIGMLHEMFREQLNHPALQMWLFSESSISFILLKGISIIHTPMSEAYLTPNVGILPIYGPATISTKGLEWDVKDWKTSMGTQVSTSNHIVADRIAIETDAPVLFTVERAPELPA</sequence>
<comment type="caution">
    <text evidence="9">The sequence shown here is derived from an EMBL/GenBank/DDBJ whole genome shotgun (WGS) entry which is preliminary data.</text>
</comment>
<keyword evidence="4 7" id="KW-0547">Nucleotide-binding</keyword>
<dbReference type="GO" id="GO:0009229">
    <property type="term" value="P:thiamine diphosphate biosynthetic process"/>
    <property type="evidence" value="ECO:0007669"/>
    <property type="project" value="UniProtKB-UniRule"/>
</dbReference>
<feature type="domain" description="Thiamin pyrophosphokinase thiamin-binding" evidence="8">
    <location>
        <begin position="201"/>
        <end position="268"/>
    </location>
</feature>
<evidence type="ECO:0000256" key="5">
    <source>
        <dbReference type="ARBA" id="ARBA00022777"/>
    </source>
</evidence>
<keyword evidence="10" id="KW-1185">Reference proteome</keyword>
<dbReference type="InterPro" id="IPR036371">
    <property type="entry name" value="TPK_B1-bd_sf"/>
</dbReference>
<dbReference type="SUPFAM" id="SSF63999">
    <property type="entry name" value="Thiamin pyrophosphokinase, catalytic domain"/>
    <property type="match status" value="1"/>
</dbReference>
<dbReference type="InterPro" id="IPR016966">
    <property type="entry name" value="Thiamin_pyrophosphokinase_euk"/>
</dbReference>
<dbReference type="InterPro" id="IPR007371">
    <property type="entry name" value="TPK_catalytic"/>
</dbReference>
<evidence type="ECO:0000256" key="4">
    <source>
        <dbReference type="ARBA" id="ARBA00022741"/>
    </source>
</evidence>
<evidence type="ECO:0000256" key="6">
    <source>
        <dbReference type="ARBA" id="ARBA00022840"/>
    </source>
</evidence>
<comment type="similarity">
    <text evidence="2 7">Belongs to the thiamine pyrophosphokinase family.</text>
</comment>
<dbReference type="GO" id="GO:0030975">
    <property type="term" value="F:thiamine binding"/>
    <property type="evidence" value="ECO:0007669"/>
    <property type="project" value="UniProtKB-UniRule"/>
</dbReference>
<dbReference type="PANTHER" id="PTHR13622">
    <property type="entry name" value="THIAMIN PYROPHOSPHOKINASE"/>
    <property type="match status" value="1"/>
</dbReference>
<comment type="catalytic activity">
    <reaction evidence="7">
        <text>thiamine + ATP = thiamine diphosphate + AMP + H(+)</text>
        <dbReference type="Rhea" id="RHEA:11576"/>
        <dbReference type="ChEBI" id="CHEBI:15378"/>
        <dbReference type="ChEBI" id="CHEBI:18385"/>
        <dbReference type="ChEBI" id="CHEBI:30616"/>
        <dbReference type="ChEBI" id="CHEBI:58937"/>
        <dbReference type="ChEBI" id="CHEBI:456215"/>
    </reaction>
</comment>
<dbReference type="EMBL" id="NAJN01000051">
    <property type="protein sequence ID" value="TKA80666.1"/>
    <property type="molecule type" value="Genomic_DNA"/>
</dbReference>
<dbReference type="Proteomes" id="UP000308768">
    <property type="component" value="Unassembled WGS sequence"/>
</dbReference>
<dbReference type="Pfam" id="PF04265">
    <property type="entry name" value="TPK_B1_binding"/>
    <property type="match status" value="1"/>
</dbReference>
<dbReference type="Gene3D" id="3.40.50.10240">
    <property type="entry name" value="Thiamin pyrophosphokinase, catalytic domain"/>
    <property type="match status" value="1"/>
</dbReference>
<name>A0A4U0XW28_9PEZI</name>
<dbReference type="OrthoDB" id="25149at2759"/>
<accession>A0A4U0XW28</accession>
<dbReference type="InterPro" id="IPR036759">
    <property type="entry name" value="TPK_catalytic_sf"/>
</dbReference>
<dbReference type="UniPathway" id="UPA00060">
    <property type="reaction ID" value="UER00597"/>
</dbReference>
<proteinExistence type="inferred from homology"/>
<comment type="pathway">
    <text evidence="1 7">Cofactor biosynthesis; thiamine diphosphate biosynthesis; thiamine diphosphate from thiamine: step 1/1.</text>
</comment>
<gene>
    <name evidence="9" type="ORF">B0A49_00807</name>
</gene>
<evidence type="ECO:0000313" key="10">
    <source>
        <dbReference type="Proteomes" id="UP000308768"/>
    </source>
</evidence>
<evidence type="ECO:0000256" key="7">
    <source>
        <dbReference type="PIRNR" id="PIRNR031057"/>
    </source>
</evidence>
<dbReference type="InterPro" id="IPR007373">
    <property type="entry name" value="Thiamin_PyroPKinase_B1-bd"/>
</dbReference>
<keyword evidence="6 7" id="KW-0067">ATP-binding</keyword>
<dbReference type="PIRSF" id="PIRSF031057">
    <property type="entry name" value="Thiamin_pyrophosphokinase"/>
    <property type="match status" value="1"/>
</dbReference>
<dbReference type="GO" id="GO:0004788">
    <property type="term" value="F:thiamine diphosphokinase activity"/>
    <property type="evidence" value="ECO:0007669"/>
    <property type="project" value="UniProtKB-UniRule"/>
</dbReference>
<evidence type="ECO:0000256" key="2">
    <source>
        <dbReference type="ARBA" id="ARBA00006785"/>
    </source>
</evidence>
<protein>
    <recommendedName>
        <fullName evidence="7">Thiamine pyrophosphokinase</fullName>
        <ecNumber evidence="7">2.7.6.2</ecNumber>
    </recommendedName>
</protein>
<dbReference type="SMART" id="SM00983">
    <property type="entry name" value="TPK_B1_binding"/>
    <property type="match status" value="1"/>
</dbReference>
<dbReference type="NCBIfam" id="TIGR01378">
    <property type="entry name" value="thi_PPkinase"/>
    <property type="match status" value="1"/>
</dbReference>
<dbReference type="GO" id="GO:0005524">
    <property type="term" value="F:ATP binding"/>
    <property type="evidence" value="ECO:0007669"/>
    <property type="project" value="UniProtKB-UniRule"/>
</dbReference>
<dbReference type="InterPro" id="IPR006282">
    <property type="entry name" value="Thi_PPkinase"/>
</dbReference>
<keyword evidence="5 7" id="KW-0418">Kinase</keyword>
<organism evidence="9 10">
    <name type="scientific">Cryomyces minteri</name>
    <dbReference type="NCBI Taxonomy" id="331657"/>
    <lineage>
        <taxon>Eukaryota</taxon>
        <taxon>Fungi</taxon>
        <taxon>Dikarya</taxon>
        <taxon>Ascomycota</taxon>
        <taxon>Pezizomycotina</taxon>
        <taxon>Dothideomycetes</taxon>
        <taxon>Dothideomycetes incertae sedis</taxon>
        <taxon>Cryomyces</taxon>
    </lineage>
</organism>
<dbReference type="GO" id="GO:0006772">
    <property type="term" value="P:thiamine metabolic process"/>
    <property type="evidence" value="ECO:0007669"/>
    <property type="project" value="InterPro"/>
</dbReference>
<dbReference type="PANTHER" id="PTHR13622:SF8">
    <property type="entry name" value="THIAMIN PYROPHOSPHOKINASE 1"/>
    <property type="match status" value="1"/>
</dbReference>
<dbReference type="Pfam" id="PF04263">
    <property type="entry name" value="TPK_catalytic"/>
    <property type="match status" value="1"/>
</dbReference>
<evidence type="ECO:0000256" key="3">
    <source>
        <dbReference type="ARBA" id="ARBA00022679"/>
    </source>
</evidence>
<evidence type="ECO:0000313" key="9">
    <source>
        <dbReference type="EMBL" id="TKA80666.1"/>
    </source>
</evidence>
<dbReference type="STRING" id="331657.A0A4U0XW28"/>
<dbReference type="CDD" id="cd07995">
    <property type="entry name" value="TPK"/>
    <property type="match status" value="1"/>
</dbReference>
<dbReference type="AlphaFoldDB" id="A0A4U0XW28"/>
<keyword evidence="3 7" id="KW-0808">Transferase</keyword>
<dbReference type="SUPFAM" id="SSF63862">
    <property type="entry name" value="Thiamin pyrophosphokinase, substrate-binding domain"/>
    <property type="match status" value="1"/>
</dbReference>
<dbReference type="EC" id="2.7.6.2" evidence="7"/>
<reference evidence="9 10" key="1">
    <citation type="submission" date="2017-03" db="EMBL/GenBank/DDBJ databases">
        <title>Genomes of endolithic fungi from Antarctica.</title>
        <authorList>
            <person name="Coleine C."/>
            <person name="Masonjones S."/>
            <person name="Stajich J.E."/>
        </authorList>
    </citation>
    <scope>NUCLEOTIDE SEQUENCE [LARGE SCALE GENOMIC DNA]</scope>
    <source>
        <strain evidence="9 10">CCFEE 5187</strain>
    </source>
</reference>
<evidence type="ECO:0000259" key="8">
    <source>
        <dbReference type="SMART" id="SM00983"/>
    </source>
</evidence>